<gene>
    <name evidence="1" type="ORF">G3I71_12210</name>
</gene>
<evidence type="ECO:0000313" key="1">
    <source>
        <dbReference type="EMBL" id="NEC86560.1"/>
    </source>
</evidence>
<proteinExistence type="predicted"/>
<accession>A0A6B3BQE6</accession>
<dbReference type="RefSeq" id="WP_164313988.1">
    <property type="nucleotide sequence ID" value="NZ_JAAGLU010000008.1"/>
</dbReference>
<dbReference type="AlphaFoldDB" id="A0A6B3BQE6"/>
<reference evidence="1" key="1">
    <citation type="submission" date="2020-01" db="EMBL/GenBank/DDBJ databases">
        <title>Insect and environment-associated Actinomycetes.</title>
        <authorList>
            <person name="Currrie C."/>
            <person name="Chevrette M."/>
            <person name="Carlson C."/>
            <person name="Stubbendieck R."/>
            <person name="Wendt-Pienkowski E."/>
        </authorList>
    </citation>
    <scope>NUCLEOTIDE SEQUENCE</scope>
    <source>
        <strain evidence="1">SID12501</strain>
    </source>
</reference>
<comment type="caution">
    <text evidence="1">The sequence shown here is derived from an EMBL/GenBank/DDBJ whole genome shotgun (WGS) entry which is preliminary data.</text>
</comment>
<dbReference type="EMBL" id="JAAGLU010000008">
    <property type="protein sequence ID" value="NEC86560.1"/>
    <property type="molecule type" value="Genomic_DNA"/>
</dbReference>
<protein>
    <submittedName>
        <fullName evidence="1">Uncharacterized protein</fullName>
    </submittedName>
</protein>
<sequence length="50" mass="5230">MPGVTSGTIPLWARCGYGGAAVPVDGGRSLRVVRVRRTAVVAVMYRCPAV</sequence>
<name>A0A6B3BQE6_9ACTN</name>
<organism evidence="1">
    <name type="scientific">Streptomyces sp. SID12501</name>
    <dbReference type="NCBI Taxonomy" id="2706042"/>
    <lineage>
        <taxon>Bacteria</taxon>
        <taxon>Bacillati</taxon>
        <taxon>Actinomycetota</taxon>
        <taxon>Actinomycetes</taxon>
        <taxon>Kitasatosporales</taxon>
        <taxon>Streptomycetaceae</taxon>
        <taxon>Streptomyces</taxon>
    </lineage>
</organism>